<evidence type="ECO:0000256" key="1">
    <source>
        <dbReference type="SAM" id="MobiDB-lite"/>
    </source>
</evidence>
<evidence type="ECO:0000313" key="2">
    <source>
        <dbReference type="EMBL" id="VFJ90184.1"/>
    </source>
</evidence>
<organism evidence="4">
    <name type="scientific">Candidatus Kentrum eta</name>
    <dbReference type="NCBI Taxonomy" id="2126337"/>
    <lineage>
        <taxon>Bacteria</taxon>
        <taxon>Pseudomonadati</taxon>
        <taxon>Pseudomonadota</taxon>
        <taxon>Gammaproteobacteria</taxon>
        <taxon>Candidatus Kentrum</taxon>
    </lineage>
</organism>
<name>A0A450VIQ1_9GAMM</name>
<feature type="compositionally biased region" description="Basic and acidic residues" evidence="1">
    <location>
        <begin position="222"/>
        <end position="233"/>
    </location>
</feature>
<protein>
    <submittedName>
        <fullName evidence="4">Uncharacterized protein</fullName>
    </submittedName>
</protein>
<evidence type="ECO:0000313" key="4">
    <source>
        <dbReference type="EMBL" id="VFK04648.1"/>
    </source>
</evidence>
<evidence type="ECO:0000313" key="3">
    <source>
        <dbReference type="EMBL" id="VFJ92386.1"/>
    </source>
</evidence>
<dbReference type="AlphaFoldDB" id="A0A450VIQ1"/>
<dbReference type="EMBL" id="CAADFI010000029">
    <property type="protein sequence ID" value="VFJ92386.1"/>
    <property type="molecule type" value="Genomic_DNA"/>
</dbReference>
<gene>
    <name evidence="2" type="ORF">BECKH772A_GA0070896_100201</name>
    <name evidence="3" type="ORF">BECKH772B_GA0070898_100291</name>
    <name evidence="4" type="ORF">BECKH772C_GA0070978_101962</name>
</gene>
<feature type="region of interest" description="Disordered" evidence="1">
    <location>
        <begin position="29"/>
        <end position="280"/>
    </location>
</feature>
<dbReference type="EMBL" id="CAADFG010000020">
    <property type="protein sequence ID" value="VFJ90184.1"/>
    <property type="molecule type" value="Genomic_DNA"/>
</dbReference>
<reference evidence="4" key="1">
    <citation type="submission" date="2019-02" db="EMBL/GenBank/DDBJ databases">
        <authorList>
            <person name="Gruber-Vodicka R. H."/>
            <person name="Seah K. B. B."/>
        </authorList>
    </citation>
    <scope>NUCLEOTIDE SEQUENCE</scope>
    <source>
        <strain evidence="4">BECK_SA2B12</strain>
        <strain evidence="2">BECK_SA2B15</strain>
        <strain evidence="3">BECK_SA2B20</strain>
    </source>
</reference>
<sequence length="354" mass="37721">MTSACRIESYCAGKFGNPPLKAVPVPFLPRRAYPTPIGHREGPRGSGENRAPASLPPPWAGPRRPEAGRSPWKGSLLSSGEGHPLQKGGFLPSEEGFPTAGESLPESNSSLYSMKAGLLLPAESQHPSKESLPPNPESRPGEVRSVKFEGKSEARVARVARVGWGEGSEPQHKPGWTDVSDTHVGVRSPPQPTPFEPRISPFTLLFTPPPMRILTPSQSPDTPRRPSGEKAMERPQQIAPSRPPGCAVTPARSRMPRLAPRGESKAARQSGRGQRGNGFFPGSAAFQAALGSVAVPDVGQGGFGISVPWGRRGRGWREARAKRVSASPGPLLFPTPAASWNRQPNFRAILAALG</sequence>
<proteinExistence type="predicted"/>
<dbReference type="EMBL" id="CAADFJ010000196">
    <property type="protein sequence ID" value="VFK04648.1"/>
    <property type="molecule type" value="Genomic_DNA"/>
</dbReference>
<accession>A0A450VIQ1</accession>
<feature type="compositionally biased region" description="Basic and acidic residues" evidence="1">
    <location>
        <begin position="139"/>
        <end position="156"/>
    </location>
</feature>